<comment type="caution">
    <text evidence="2">The sequence shown here is derived from an EMBL/GenBank/DDBJ whole genome shotgun (WGS) entry which is preliminary data.</text>
</comment>
<protein>
    <recommendedName>
        <fullName evidence="1">Ice-binding protein C-terminal domain-containing protein</fullName>
    </recommendedName>
</protein>
<sequence>MAVLAPTAANAAIFPSLGGNTTNQLTLSATGLSDGTNQIATLSGGRTYMADQPFADIPKGGITGGTFLAAGPTAGQPATLTFSRPTSYLSFLWGSPDTYNQLTVNTNVASYIYTAATLNFARTNGDQSFSQYVQFATTAGELISSVNFTNVPAADAFETANFSVTAVPEPATWGMMLVGFGMIAATSRRRRTATKRVTA</sequence>
<dbReference type="EMBL" id="JACIEV010000001">
    <property type="protein sequence ID" value="MBB4152241.1"/>
    <property type="molecule type" value="Genomic_DNA"/>
</dbReference>
<gene>
    <name evidence="2" type="ORF">GGQ80_000117</name>
</gene>
<evidence type="ECO:0000313" key="3">
    <source>
        <dbReference type="Proteomes" id="UP000529795"/>
    </source>
</evidence>
<keyword evidence="3" id="KW-1185">Reference proteome</keyword>
<dbReference type="RefSeq" id="WP_183981758.1">
    <property type="nucleotide sequence ID" value="NZ_JACIEV010000001.1"/>
</dbReference>
<evidence type="ECO:0000259" key="1">
    <source>
        <dbReference type="Pfam" id="PF07589"/>
    </source>
</evidence>
<proteinExistence type="predicted"/>
<dbReference type="NCBIfam" id="NF035944">
    <property type="entry name" value="PEPxxWA-CTERM"/>
    <property type="match status" value="1"/>
</dbReference>
<dbReference type="Pfam" id="PF07589">
    <property type="entry name" value="PEP-CTERM"/>
    <property type="match status" value="1"/>
</dbReference>
<organism evidence="2 3">
    <name type="scientific">Sphingomonas jinjuensis</name>
    <dbReference type="NCBI Taxonomy" id="535907"/>
    <lineage>
        <taxon>Bacteria</taxon>
        <taxon>Pseudomonadati</taxon>
        <taxon>Pseudomonadota</taxon>
        <taxon>Alphaproteobacteria</taxon>
        <taxon>Sphingomonadales</taxon>
        <taxon>Sphingomonadaceae</taxon>
        <taxon>Sphingomonas</taxon>
    </lineage>
</organism>
<name>A0A840F6Y3_9SPHN</name>
<dbReference type="AlphaFoldDB" id="A0A840F6Y3"/>
<accession>A0A840F6Y3</accession>
<reference evidence="2 3" key="1">
    <citation type="submission" date="2020-08" db="EMBL/GenBank/DDBJ databases">
        <title>Genomic Encyclopedia of Type Strains, Phase IV (KMG-IV): sequencing the most valuable type-strain genomes for metagenomic binning, comparative biology and taxonomic classification.</title>
        <authorList>
            <person name="Goeker M."/>
        </authorList>
    </citation>
    <scope>NUCLEOTIDE SEQUENCE [LARGE SCALE GENOMIC DNA]</scope>
    <source>
        <strain evidence="2 3">YC6723</strain>
    </source>
</reference>
<dbReference type="NCBIfam" id="TIGR02595">
    <property type="entry name" value="PEP_CTERM"/>
    <property type="match status" value="1"/>
</dbReference>
<evidence type="ECO:0000313" key="2">
    <source>
        <dbReference type="EMBL" id="MBB4152241.1"/>
    </source>
</evidence>
<dbReference type="InterPro" id="IPR013424">
    <property type="entry name" value="Ice-binding_C"/>
</dbReference>
<dbReference type="Proteomes" id="UP000529795">
    <property type="component" value="Unassembled WGS sequence"/>
</dbReference>
<feature type="domain" description="Ice-binding protein C-terminal" evidence="1">
    <location>
        <begin position="166"/>
        <end position="191"/>
    </location>
</feature>